<comment type="caution">
    <text evidence="2">The sequence shown here is derived from an EMBL/GenBank/DDBJ whole genome shotgun (WGS) entry which is preliminary data.</text>
</comment>
<keyword evidence="4" id="KW-1185">Reference proteome</keyword>
<feature type="transmembrane region" description="Helical" evidence="1">
    <location>
        <begin position="6"/>
        <end position="27"/>
    </location>
</feature>
<keyword evidence="1" id="KW-0812">Transmembrane</keyword>
<sequence>MKTWQILVLIAAVILIIGAIVFCNKLASRRVRYQTPKDLKFDIKDQIREETDSKQQPVIRDPLSQCIQNLSQICVPTISREMLQSVNMENSQQVGNTQVELTEI</sequence>
<dbReference type="EMBL" id="CAXDID020000299">
    <property type="protein sequence ID" value="CAL6073135.1"/>
    <property type="molecule type" value="Genomic_DNA"/>
</dbReference>
<gene>
    <name evidence="2" type="ORF">HINF_LOCUS33109</name>
    <name evidence="3" type="ORF">HINF_LOCUS55958</name>
</gene>
<keyword evidence="1" id="KW-1133">Transmembrane helix</keyword>
<proteinExistence type="predicted"/>
<reference evidence="2" key="1">
    <citation type="submission" date="2023-06" db="EMBL/GenBank/DDBJ databases">
        <authorList>
            <person name="Kurt Z."/>
        </authorList>
    </citation>
    <scope>NUCLEOTIDE SEQUENCE</scope>
</reference>
<evidence type="ECO:0000313" key="2">
    <source>
        <dbReference type="EMBL" id="CAI9945464.1"/>
    </source>
</evidence>
<organism evidence="2">
    <name type="scientific">Hexamita inflata</name>
    <dbReference type="NCBI Taxonomy" id="28002"/>
    <lineage>
        <taxon>Eukaryota</taxon>
        <taxon>Metamonada</taxon>
        <taxon>Diplomonadida</taxon>
        <taxon>Hexamitidae</taxon>
        <taxon>Hexamitinae</taxon>
        <taxon>Hexamita</taxon>
    </lineage>
</organism>
<protein>
    <submittedName>
        <fullName evidence="3">Hypothetical_protein</fullName>
    </submittedName>
</protein>
<accession>A0AA86PSP8</accession>
<evidence type="ECO:0000256" key="1">
    <source>
        <dbReference type="SAM" id="Phobius"/>
    </source>
</evidence>
<dbReference type="EMBL" id="CATOUU010000745">
    <property type="protein sequence ID" value="CAI9945464.1"/>
    <property type="molecule type" value="Genomic_DNA"/>
</dbReference>
<dbReference type="Proteomes" id="UP001642409">
    <property type="component" value="Unassembled WGS sequence"/>
</dbReference>
<reference evidence="3 4" key="2">
    <citation type="submission" date="2024-07" db="EMBL/GenBank/DDBJ databases">
        <authorList>
            <person name="Akdeniz Z."/>
        </authorList>
    </citation>
    <scope>NUCLEOTIDE SEQUENCE [LARGE SCALE GENOMIC DNA]</scope>
</reference>
<dbReference type="AlphaFoldDB" id="A0AA86PSP8"/>
<evidence type="ECO:0000313" key="4">
    <source>
        <dbReference type="Proteomes" id="UP001642409"/>
    </source>
</evidence>
<evidence type="ECO:0000313" key="3">
    <source>
        <dbReference type="EMBL" id="CAL6073135.1"/>
    </source>
</evidence>
<keyword evidence="1" id="KW-0472">Membrane</keyword>
<name>A0AA86PSP8_9EUKA</name>